<evidence type="ECO:0000256" key="5">
    <source>
        <dbReference type="ARBA" id="ARBA00022523"/>
    </source>
</evidence>
<dbReference type="SUPFAM" id="SSF49503">
    <property type="entry name" value="Cupredoxins"/>
    <property type="match status" value="3"/>
</dbReference>
<comment type="catalytic activity">
    <reaction evidence="1 13">
        <text>4 hydroquinone + O2 = 4 benzosemiquinone + 2 H2O</text>
        <dbReference type="Rhea" id="RHEA:11276"/>
        <dbReference type="ChEBI" id="CHEBI:15377"/>
        <dbReference type="ChEBI" id="CHEBI:15379"/>
        <dbReference type="ChEBI" id="CHEBI:17594"/>
        <dbReference type="ChEBI" id="CHEBI:17977"/>
        <dbReference type="EC" id="1.10.3.2"/>
    </reaction>
</comment>
<keyword evidence="13" id="KW-0732">Signal</keyword>
<evidence type="ECO:0000259" key="16">
    <source>
        <dbReference type="Pfam" id="PF07732"/>
    </source>
</evidence>
<dbReference type="EMBL" id="BAABME010005155">
    <property type="protein sequence ID" value="GAA0164787.1"/>
    <property type="molecule type" value="Genomic_DNA"/>
</dbReference>
<evidence type="ECO:0000256" key="3">
    <source>
        <dbReference type="ARBA" id="ARBA00010609"/>
    </source>
</evidence>
<dbReference type="InterPro" id="IPR001117">
    <property type="entry name" value="Cu-oxidase_2nd"/>
</dbReference>
<dbReference type="FunFam" id="2.60.40.420:FF:000049">
    <property type="entry name" value="Laccase"/>
    <property type="match status" value="1"/>
</dbReference>
<dbReference type="EC" id="1.10.3.2" evidence="4 13"/>
<dbReference type="GO" id="GO:0048046">
    <property type="term" value="C:apoplast"/>
    <property type="evidence" value="ECO:0007669"/>
    <property type="project" value="UniProtKB-SubCell"/>
</dbReference>
<comment type="caution">
    <text evidence="17">The sequence shown here is derived from an EMBL/GenBank/DDBJ whole genome shotgun (WGS) entry which is preliminary data.</text>
</comment>
<evidence type="ECO:0000256" key="8">
    <source>
        <dbReference type="ARBA" id="ARBA00022737"/>
    </source>
</evidence>
<proteinExistence type="inferred from homology"/>
<reference evidence="17 18" key="1">
    <citation type="submission" date="2024-01" db="EMBL/GenBank/DDBJ databases">
        <title>The complete chloroplast genome sequence of Lithospermum erythrorhizon: insights into the phylogenetic relationship among Boraginaceae species and the maternal lineages of purple gromwells.</title>
        <authorList>
            <person name="Okada T."/>
            <person name="Watanabe K."/>
        </authorList>
    </citation>
    <scope>NUCLEOTIDE SEQUENCE [LARGE SCALE GENOMIC DNA]</scope>
</reference>
<dbReference type="InterPro" id="IPR011707">
    <property type="entry name" value="Cu-oxidase-like_N"/>
</dbReference>
<evidence type="ECO:0000256" key="12">
    <source>
        <dbReference type="ARBA" id="ARBA00023185"/>
    </source>
</evidence>
<evidence type="ECO:0000313" key="17">
    <source>
        <dbReference type="EMBL" id="GAA0164787.1"/>
    </source>
</evidence>
<dbReference type="InterPro" id="IPR002355">
    <property type="entry name" value="Cu_oxidase_Cu_BS"/>
</dbReference>
<evidence type="ECO:0000256" key="1">
    <source>
        <dbReference type="ARBA" id="ARBA00000349"/>
    </source>
</evidence>
<protein>
    <recommendedName>
        <fullName evidence="4 13">Laccase</fullName>
        <ecNumber evidence="4 13">1.10.3.2</ecNumber>
    </recommendedName>
    <alternativeName>
        <fullName evidence="13">Benzenediol:oxygen oxidoreductase</fullName>
    </alternativeName>
    <alternativeName>
        <fullName evidence="13">Diphenol oxidase</fullName>
    </alternativeName>
    <alternativeName>
        <fullName evidence="13">Urishiol oxidase</fullName>
    </alternativeName>
</protein>
<dbReference type="GO" id="GO:0005507">
    <property type="term" value="F:copper ion binding"/>
    <property type="evidence" value="ECO:0007669"/>
    <property type="project" value="InterPro"/>
</dbReference>
<keyword evidence="9 13" id="KW-0560">Oxidoreductase</keyword>
<keyword evidence="10 13" id="KW-0186">Copper</keyword>
<dbReference type="InterPro" id="IPR008972">
    <property type="entry name" value="Cupredoxin"/>
</dbReference>
<name>A0AAV3QRS1_LITER</name>
<comment type="subcellular location">
    <subcellularLocation>
        <location evidence="2 13">Secreted</location>
        <location evidence="2 13">Extracellular space</location>
        <location evidence="2 13">Apoplast</location>
    </subcellularLocation>
</comment>
<dbReference type="NCBIfam" id="TIGR03389">
    <property type="entry name" value="laccase"/>
    <property type="match status" value="1"/>
</dbReference>
<dbReference type="PROSITE" id="PS00079">
    <property type="entry name" value="MULTICOPPER_OXIDASE1"/>
    <property type="match status" value="1"/>
</dbReference>
<dbReference type="InterPro" id="IPR033138">
    <property type="entry name" value="Cu_oxidase_CS"/>
</dbReference>
<keyword evidence="6 13" id="KW-0964">Secreted</keyword>
<keyword evidence="7 13" id="KW-0479">Metal-binding</keyword>
<evidence type="ECO:0000256" key="6">
    <source>
        <dbReference type="ARBA" id="ARBA00022525"/>
    </source>
</evidence>
<dbReference type="PANTHER" id="PTHR11709">
    <property type="entry name" value="MULTI-COPPER OXIDASE"/>
    <property type="match status" value="1"/>
</dbReference>
<accession>A0AAV3QRS1</accession>
<evidence type="ECO:0000256" key="9">
    <source>
        <dbReference type="ARBA" id="ARBA00023002"/>
    </source>
</evidence>
<feature type="domain" description="Plastocyanin-like" evidence="16">
    <location>
        <begin position="34"/>
        <end position="147"/>
    </location>
</feature>
<feature type="domain" description="Plastocyanin-like" evidence="15">
    <location>
        <begin position="417"/>
        <end position="553"/>
    </location>
</feature>
<evidence type="ECO:0000313" key="18">
    <source>
        <dbReference type="Proteomes" id="UP001454036"/>
    </source>
</evidence>
<evidence type="ECO:0000256" key="2">
    <source>
        <dbReference type="ARBA" id="ARBA00004271"/>
    </source>
</evidence>
<evidence type="ECO:0000259" key="14">
    <source>
        <dbReference type="Pfam" id="PF00394"/>
    </source>
</evidence>
<dbReference type="AlphaFoldDB" id="A0AAV3QRS1"/>
<keyword evidence="12 13" id="KW-0439">Lignin degradation</keyword>
<dbReference type="Pfam" id="PF07732">
    <property type="entry name" value="Cu-oxidase_3"/>
    <property type="match status" value="1"/>
</dbReference>
<keyword evidence="8 13" id="KW-0677">Repeat</keyword>
<evidence type="ECO:0000256" key="10">
    <source>
        <dbReference type="ARBA" id="ARBA00023008"/>
    </source>
</evidence>
<dbReference type="InterPro" id="IPR034288">
    <property type="entry name" value="CuRO_1_LCC"/>
</dbReference>
<dbReference type="InterPro" id="IPR045087">
    <property type="entry name" value="Cu-oxidase_fam"/>
</dbReference>
<evidence type="ECO:0000256" key="7">
    <source>
        <dbReference type="ARBA" id="ARBA00022723"/>
    </source>
</evidence>
<dbReference type="Pfam" id="PF00394">
    <property type="entry name" value="Cu-oxidase"/>
    <property type="match status" value="1"/>
</dbReference>
<gene>
    <name evidence="17" type="ORF">LIER_20342</name>
</gene>
<dbReference type="PANTHER" id="PTHR11709:SF312">
    <property type="entry name" value="LACCASE"/>
    <property type="match status" value="1"/>
</dbReference>
<dbReference type="Gene3D" id="2.60.40.420">
    <property type="entry name" value="Cupredoxins - blue copper proteins"/>
    <property type="match status" value="3"/>
</dbReference>
<keyword evidence="18" id="KW-1185">Reference proteome</keyword>
<dbReference type="InterPro" id="IPR017761">
    <property type="entry name" value="Laccase"/>
</dbReference>
<keyword evidence="11" id="KW-0325">Glycoprotein</keyword>
<feature type="signal peptide" evidence="13">
    <location>
        <begin position="1"/>
        <end position="25"/>
    </location>
</feature>
<dbReference type="InterPro" id="IPR034285">
    <property type="entry name" value="CuRO_2_LCC"/>
</dbReference>
<sequence length="571" mass="63596">MGFHMILMSCFIVLVFSCSTILASANIVEHTFHVQNITVERLCRKQVITTVNGQLPGPVVLANEGDTLLVHVINNSPYNMTIHWHGVFQLRSAWADGPEYVTQCPIMPGNRYTYKFMITRQEGTLWWHSHSSYLRATIHGAIIIRPRYGRSYPFPKPYREVPIVFGEWWNANVVDVVDEATASGGIPNISNAFTINGQPGDMYPCSSNSTYKLNVRHGKRYLLRIVNAAMQSILFFKIANHNMTVVAVDASYVDPYCTDVVVVAPGQTTDLLLVADQRPGSYYMAARPYQGSKQIILNNSTTTGIILYENTPSSKPIMPTLPDTNDNSTANAFLSNLTSLMSAPFWTPVPEAVDERMFITIGVGLVQCGRKMNNASCVATFGQRFAANMNNVSFQAPTKLSMLEAFFNKVEGIYTTDFPLQPPLKFDYTNPNNSMDRSLLMTTKATKAIKVKYNAIVEIVFQDTSIGSVENHPMHLHGFDFHILAQGDGNYNPFKDHMKFNLINPQIRNTVAVPVGGWAVIRFRANNPGVWFIHCHVEVHLPWGLAGAIIVENGPTPSTSLPPPPFDLPKC</sequence>
<dbReference type="InterPro" id="IPR034289">
    <property type="entry name" value="CuRO_3_LCC"/>
</dbReference>
<dbReference type="Pfam" id="PF07731">
    <property type="entry name" value="Cu-oxidase_2"/>
    <property type="match status" value="1"/>
</dbReference>
<evidence type="ECO:0000256" key="11">
    <source>
        <dbReference type="ARBA" id="ARBA00023180"/>
    </source>
</evidence>
<dbReference type="CDD" id="cd13875">
    <property type="entry name" value="CuRO_2_LCC_plant"/>
    <property type="match status" value="1"/>
</dbReference>
<dbReference type="GO" id="GO:0046274">
    <property type="term" value="P:lignin catabolic process"/>
    <property type="evidence" value="ECO:0007669"/>
    <property type="project" value="UniProtKB-KW"/>
</dbReference>
<feature type="chain" id="PRO_5043087214" description="Laccase" evidence="13">
    <location>
        <begin position="26"/>
        <end position="571"/>
    </location>
</feature>
<dbReference type="InterPro" id="IPR011706">
    <property type="entry name" value="Cu-oxidase_C"/>
</dbReference>
<comment type="function">
    <text evidence="13">Lignin degradation and detoxification of lignin-derived products.</text>
</comment>
<dbReference type="CDD" id="cd13849">
    <property type="entry name" value="CuRO_1_LCC_plant"/>
    <property type="match status" value="1"/>
</dbReference>
<dbReference type="CDD" id="cd13897">
    <property type="entry name" value="CuRO_3_LCC_plant"/>
    <property type="match status" value="1"/>
</dbReference>
<evidence type="ECO:0000256" key="4">
    <source>
        <dbReference type="ARBA" id="ARBA00012297"/>
    </source>
</evidence>
<comment type="similarity">
    <text evidence="3 13">Belongs to the multicopper oxidase family.</text>
</comment>
<organism evidence="17 18">
    <name type="scientific">Lithospermum erythrorhizon</name>
    <name type="common">Purple gromwell</name>
    <name type="synonym">Lithospermum officinale var. erythrorhizon</name>
    <dbReference type="NCBI Taxonomy" id="34254"/>
    <lineage>
        <taxon>Eukaryota</taxon>
        <taxon>Viridiplantae</taxon>
        <taxon>Streptophyta</taxon>
        <taxon>Embryophyta</taxon>
        <taxon>Tracheophyta</taxon>
        <taxon>Spermatophyta</taxon>
        <taxon>Magnoliopsida</taxon>
        <taxon>eudicotyledons</taxon>
        <taxon>Gunneridae</taxon>
        <taxon>Pentapetalae</taxon>
        <taxon>asterids</taxon>
        <taxon>lamiids</taxon>
        <taxon>Boraginales</taxon>
        <taxon>Boraginaceae</taxon>
        <taxon>Boraginoideae</taxon>
        <taxon>Lithospermeae</taxon>
        <taxon>Lithospermum</taxon>
    </lineage>
</organism>
<dbReference type="GO" id="GO:0052716">
    <property type="term" value="F:hydroquinone:oxygen oxidoreductase activity"/>
    <property type="evidence" value="ECO:0007669"/>
    <property type="project" value="UniProtKB-EC"/>
</dbReference>
<evidence type="ECO:0000256" key="13">
    <source>
        <dbReference type="RuleBase" id="RU361119"/>
    </source>
</evidence>
<comment type="cofactor">
    <cofactor evidence="13">
        <name>Cu cation</name>
        <dbReference type="ChEBI" id="CHEBI:23378"/>
    </cofactor>
    <text evidence="13">Binds 4 Cu cations per monomer.</text>
</comment>
<feature type="domain" description="Plastocyanin-like" evidence="14">
    <location>
        <begin position="160"/>
        <end position="310"/>
    </location>
</feature>
<dbReference type="Proteomes" id="UP001454036">
    <property type="component" value="Unassembled WGS sequence"/>
</dbReference>
<dbReference type="PROSITE" id="PS00080">
    <property type="entry name" value="MULTICOPPER_OXIDASE2"/>
    <property type="match status" value="1"/>
</dbReference>
<keyword evidence="5 13" id="KW-0052">Apoplast</keyword>
<evidence type="ECO:0000259" key="15">
    <source>
        <dbReference type="Pfam" id="PF07731"/>
    </source>
</evidence>